<evidence type="ECO:0000256" key="9">
    <source>
        <dbReference type="ARBA" id="ARBA00023004"/>
    </source>
</evidence>
<evidence type="ECO:0000313" key="18">
    <source>
        <dbReference type="EnsemblPlants" id="ONIVA01G17600.1"/>
    </source>
</evidence>
<reference evidence="18" key="2">
    <citation type="submission" date="2018-04" db="EMBL/GenBank/DDBJ databases">
        <title>OnivRS2 (Oryza nivara Reference Sequence Version 2).</title>
        <authorList>
            <person name="Zhang J."/>
            <person name="Kudrna D."/>
            <person name="Lee S."/>
            <person name="Talag J."/>
            <person name="Rajasekar S."/>
            <person name="Welchert J."/>
            <person name="Hsing Y.-I."/>
            <person name="Wing R.A."/>
        </authorList>
    </citation>
    <scope>NUCLEOTIDE SEQUENCE [LARGE SCALE GENOMIC DNA]</scope>
</reference>
<evidence type="ECO:0000256" key="13">
    <source>
        <dbReference type="ARBA" id="ARBA00040459"/>
    </source>
</evidence>
<comment type="pathway">
    <text evidence="3">Nitrogen metabolism; nitrate reduction (assimilation).</text>
</comment>
<dbReference type="PANTHER" id="PTHR32439:SF0">
    <property type="entry name" value="FERREDOXIN--NITRITE REDUCTASE, CHLOROPLASTIC"/>
    <property type="match status" value="1"/>
</dbReference>
<dbReference type="SUPFAM" id="SSF56014">
    <property type="entry name" value="Nitrite and sulphite reductase 4Fe-4S domain-like"/>
    <property type="match status" value="2"/>
</dbReference>
<dbReference type="PANTHER" id="PTHR32439">
    <property type="entry name" value="FERREDOXIN--NITRITE REDUCTASE, CHLOROPLASTIC"/>
    <property type="match status" value="1"/>
</dbReference>
<feature type="compositionally biased region" description="Polar residues" evidence="15">
    <location>
        <begin position="10"/>
        <end position="35"/>
    </location>
</feature>
<dbReference type="eggNOG" id="KOG0560">
    <property type="taxonomic scope" value="Eukaryota"/>
</dbReference>
<dbReference type="EC" id="1.7.7.1" evidence="12"/>
<keyword evidence="5" id="KW-0004">4Fe-4S</keyword>
<dbReference type="PROSITE" id="PS00365">
    <property type="entry name" value="NIR_SIR"/>
    <property type="match status" value="1"/>
</dbReference>
<dbReference type="OMA" id="CDAMEGS"/>
<dbReference type="AlphaFoldDB" id="A0A0E0FLH8"/>
<dbReference type="InterPro" id="IPR005117">
    <property type="entry name" value="NiRdtase/SiRdtase_haem-b_fer"/>
</dbReference>
<evidence type="ECO:0000256" key="7">
    <source>
        <dbReference type="ARBA" id="ARBA00022723"/>
    </source>
</evidence>
<accession>A0A0E0FLH8</accession>
<dbReference type="GO" id="GO:0046872">
    <property type="term" value="F:metal ion binding"/>
    <property type="evidence" value="ECO:0007669"/>
    <property type="project" value="UniProtKB-KW"/>
</dbReference>
<dbReference type="EnsemblPlants" id="ONIVA01G17600.1">
    <property type="protein sequence ID" value="ONIVA01G17600.1"/>
    <property type="gene ID" value="ONIVA01G17600"/>
</dbReference>
<evidence type="ECO:0000256" key="3">
    <source>
        <dbReference type="ARBA" id="ARBA00005096"/>
    </source>
</evidence>
<evidence type="ECO:0000259" key="17">
    <source>
        <dbReference type="Pfam" id="PF03460"/>
    </source>
</evidence>
<evidence type="ECO:0000256" key="1">
    <source>
        <dbReference type="ARBA" id="ARBA00001929"/>
    </source>
</evidence>
<feature type="domain" description="Nitrite/Sulfite reductase ferredoxin-like" evidence="17">
    <location>
        <begin position="598"/>
        <end position="662"/>
    </location>
</feature>
<keyword evidence="6" id="KW-0349">Heme</keyword>
<keyword evidence="8" id="KW-0560">Oxidoreductase</keyword>
<evidence type="ECO:0000256" key="11">
    <source>
        <dbReference type="ARBA" id="ARBA00023063"/>
    </source>
</evidence>
<dbReference type="Gramene" id="ONIVA01G17600.1">
    <property type="protein sequence ID" value="ONIVA01G17600.1"/>
    <property type="gene ID" value="ONIVA01G17600"/>
</dbReference>
<evidence type="ECO:0000313" key="19">
    <source>
        <dbReference type="Proteomes" id="UP000006591"/>
    </source>
</evidence>
<dbReference type="GO" id="GO:0042128">
    <property type="term" value="P:nitrate assimilation"/>
    <property type="evidence" value="ECO:0007669"/>
    <property type="project" value="UniProtKB-KW"/>
</dbReference>
<evidence type="ECO:0000256" key="5">
    <source>
        <dbReference type="ARBA" id="ARBA00022485"/>
    </source>
</evidence>
<sequence length="803" mass="88181">MKNTGENKKPFNNSTRQNDVTVYPSSYSVPAQPNEQYPPGQGHGHPRLKATTLKDVVGGVAEVLQANKLATKEDADKVAATAMQNDGRHAAEKRQRERRPPSLSLPLVLAPIPLVFPLPAAEEAAATASAAPTGRIGQWRWRRRLPLANPAGPASAHLILNSPRASNSAPAPPPSSAINSHTRRPHVHPHRHSAPPPPPPPPPPSPAMASSASLQRFLPPYPHAAASRCRPPGVRARPVQSSTVSAPSSSTPAADEAVSAERLEPRVEQREGRYWVLKEKYRTGLNPQEKVKLGKEPMSLFMEGGIKELAKMPMEEIEADKLSKEDIDVRLKWLGLFHRRKHQYGRFMMRLKLPNGVTTSEQTRYLASVIEAYGKEGCADVTTRQNWQIRGVTLPDVPAILDGLNAVGLTSLQSGMDNVRNPVGNPLAGIDPDEIVDTRSYTNLLSSYITSNFQGNPTITNLPRKWNVCVIGSHDLYEHPHINDLAYMPAVKGGKFGFNLLVGGFISPKRWEEALPLDAWVPGDDIIPVCKAVLEAYRDLGTRGNRQKTRMMWLIDELGMEAFRSEVEKRMPNGVLERAAPDDLIDKKWQRRDYLGVHPQKQEGMSYVGLHVPVGRVQAADMFELARLADEYGSGELRLTVEQNIVIPNVKDEKVEALLAEPLLQKFSPQPSLLLKGLVACTGNQFCGQAIIETKQRALLVTSQVEKLVSVPRAVRMHWTGCPNSCGQVQVADIGFMGCLTKDSAGKIVEAADIFVGGRVGSDSHLAGVYKKSVPCDELAPIVADILVERFGAVRREREEDEE</sequence>
<feature type="region of interest" description="Disordered" evidence="15">
    <location>
        <begin position="1"/>
        <end position="50"/>
    </location>
</feature>
<evidence type="ECO:0000256" key="14">
    <source>
        <dbReference type="ARBA" id="ARBA00048538"/>
    </source>
</evidence>
<evidence type="ECO:0000256" key="4">
    <source>
        <dbReference type="ARBA" id="ARBA00010429"/>
    </source>
</evidence>
<dbReference type="Gene3D" id="3.90.480.20">
    <property type="match status" value="1"/>
</dbReference>
<name>A0A0E0FLH8_ORYNI</name>
<dbReference type="GO" id="GO:0020037">
    <property type="term" value="F:heme binding"/>
    <property type="evidence" value="ECO:0007669"/>
    <property type="project" value="InterPro"/>
</dbReference>
<evidence type="ECO:0000259" key="16">
    <source>
        <dbReference type="Pfam" id="PF01077"/>
    </source>
</evidence>
<feature type="compositionally biased region" description="Pro residues" evidence="15">
    <location>
        <begin position="194"/>
        <end position="206"/>
    </location>
</feature>
<keyword evidence="19" id="KW-1185">Reference proteome</keyword>
<comment type="catalytic activity">
    <reaction evidence="14">
        <text>6 oxidized [2Fe-2S]-[ferredoxin] + NH4(+) + 2 H2O = nitrite + 6 reduced [2Fe-2S]-[ferredoxin] + 8 H(+)</text>
        <dbReference type="Rhea" id="RHEA:18041"/>
        <dbReference type="Rhea" id="RHEA-COMP:10000"/>
        <dbReference type="Rhea" id="RHEA-COMP:10001"/>
        <dbReference type="ChEBI" id="CHEBI:15377"/>
        <dbReference type="ChEBI" id="CHEBI:15378"/>
        <dbReference type="ChEBI" id="CHEBI:16301"/>
        <dbReference type="ChEBI" id="CHEBI:28938"/>
        <dbReference type="ChEBI" id="CHEBI:33737"/>
        <dbReference type="ChEBI" id="CHEBI:33738"/>
        <dbReference type="EC" id="1.7.7.1"/>
    </reaction>
</comment>
<feature type="compositionally biased region" description="Basic residues" evidence="15">
    <location>
        <begin position="181"/>
        <end position="193"/>
    </location>
</feature>
<dbReference type="InterPro" id="IPR006067">
    <property type="entry name" value="NO2/SO3_Rdtase_4Fe4S_dom"/>
</dbReference>
<dbReference type="Pfam" id="PF03460">
    <property type="entry name" value="NIR_SIR_ferr"/>
    <property type="match status" value="2"/>
</dbReference>
<keyword evidence="7" id="KW-0479">Metal-binding</keyword>
<dbReference type="STRING" id="4536.A0A0E0FLH8"/>
<dbReference type="SUPFAM" id="SSF55124">
    <property type="entry name" value="Nitrite/Sulfite reductase N-terminal domain-like"/>
    <property type="match status" value="2"/>
</dbReference>
<organism evidence="18">
    <name type="scientific">Oryza nivara</name>
    <name type="common">Indian wild rice</name>
    <name type="synonym">Oryza sativa f. spontanea</name>
    <dbReference type="NCBI Taxonomy" id="4536"/>
    <lineage>
        <taxon>Eukaryota</taxon>
        <taxon>Viridiplantae</taxon>
        <taxon>Streptophyta</taxon>
        <taxon>Embryophyta</taxon>
        <taxon>Tracheophyta</taxon>
        <taxon>Spermatophyta</taxon>
        <taxon>Magnoliopsida</taxon>
        <taxon>Liliopsida</taxon>
        <taxon>Poales</taxon>
        <taxon>Poaceae</taxon>
        <taxon>BOP clade</taxon>
        <taxon>Oryzoideae</taxon>
        <taxon>Oryzeae</taxon>
        <taxon>Oryzinae</taxon>
        <taxon>Oryza</taxon>
    </lineage>
</organism>
<dbReference type="InterPro" id="IPR045854">
    <property type="entry name" value="NO2/SO3_Rdtase_4Fe4S_sf"/>
</dbReference>
<dbReference type="InterPro" id="IPR036136">
    <property type="entry name" value="Nit/Sulf_reduc_fer-like_dom_sf"/>
</dbReference>
<keyword evidence="10" id="KW-0411">Iron-sulfur</keyword>
<dbReference type="Pfam" id="PF01077">
    <property type="entry name" value="NIR_SIR"/>
    <property type="match status" value="2"/>
</dbReference>
<reference evidence="18" key="1">
    <citation type="submission" date="2015-04" db="UniProtKB">
        <authorList>
            <consortium name="EnsemblPlants"/>
        </authorList>
    </citation>
    <scope>IDENTIFICATION</scope>
    <source>
        <strain evidence="18">SL10</strain>
    </source>
</reference>
<evidence type="ECO:0000256" key="12">
    <source>
        <dbReference type="ARBA" id="ARBA00038893"/>
    </source>
</evidence>
<protein>
    <recommendedName>
        <fullName evidence="13">Ferredoxin--nitrite reductase, chloroplastic</fullName>
        <ecNumber evidence="12">1.7.7.1</ecNumber>
    </recommendedName>
</protein>
<keyword evidence="9" id="KW-0408">Iron</keyword>
<dbReference type="GO" id="GO:0048307">
    <property type="term" value="F:ferredoxin-nitrite reductase activity"/>
    <property type="evidence" value="ECO:0007669"/>
    <property type="project" value="UniProtKB-EC"/>
</dbReference>
<comment type="similarity">
    <text evidence="4">Belongs to the nitrite and sulfite reductase 4Fe-4S domain family.</text>
</comment>
<comment type="cofactor">
    <cofactor evidence="2">
        <name>[4Fe-4S] cluster</name>
        <dbReference type="ChEBI" id="CHEBI:49883"/>
    </cofactor>
</comment>
<dbReference type="NCBIfam" id="NF007125">
    <property type="entry name" value="PRK09566.1"/>
    <property type="match status" value="1"/>
</dbReference>
<proteinExistence type="inferred from homology"/>
<feature type="domain" description="Nitrite/sulphite reductase 4Fe-4S" evidence="16">
    <location>
        <begin position="416"/>
        <end position="572"/>
    </location>
</feature>
<feature type="domain" description="Nitrite/Sulfite reductase ferredoxin-like" evidence="17">
    <location>
        <begin position="340"/>
        <end position="406"/>
    </location>
</feature>
<evidence type="ECO:0000256" key="6">
    <source>
        <dbReference type="ARBA" id="ARBA00022617"/>
    </source>
</evidence>
<dbReference type="InterPro" id="IPR051329">
    <property type="entry name" value="NIR_SIR_4Fe-4S"/>
</dbReference>
<dbReference type="Proteomes" id="UP000006591">
    <property type="component" value="Chromosome 1"/>
</dbReference>
<feature type="region of interest" description="Disordered" evidence="15">
    <location>
        <begin position="163"/>
        <end position="265"/>
    </location>
</feature>
<dbReference type="InterPro" id="IPR006066">
    <property type="entry name" value="NO2/SO3_Rdtase_FeS/sirohaem_BS"/>
</dbReference>
<evidence type="ECO:0000256" key="2">
    <source>
        <dbReference type="ARBA" id="ARBA00001966"/>
    </source>
</evidence>
<feature type="domain" description="Nitrite/sulphite reductase 4Fe-4S" evidence="16">
    <location>
        <begin position="678"/>
        <end position="787"/>
    </location>
</feature>
<dbReference type="PRINTS" id="PR00397">
    <property type="entry name" value="SIROHAEM"/>
</dbReference>
<feature type="compositionally biased region" description="Low complexity" evidence="15">
    <location>
        <begin position="238"/>
        <end position="254"/>
    </location>
</feature>
<evidence type="ECO:0000256" key="8">
    <source>
        <dbReference type="ARBA" id="ARBA00023002"/>
    </source>
</evidence>
<dbReference type="Gene3D" id="3.30.413.10">
    <property type="entry name" value="Sulfite Reductase Hemoprotein, domain 1"/>
    <property type="match status" value="2"/>
</dbReference>
<evidence type="ECO:0000256" key="15">
    <source>
        <dbReference type="SAM" id="MobiDB-lite"/>
    </source>
</evidence>
<comment type="cofactor">
    <cofactor evidence="1">
        <name>siroheme</name>
        <dbReference type="ChEBI" id="CHEBI:60052"/>
    </cofactor>
</comment>
<keyword evidence="11" id="KW-0534">Nitrate assimilation</keyword>
<dbReference type="GO" id="GO:0051539">
    <property type="term" value="F:4 iron, 4 sulfur cluster binding"/>
    <property type="evidence" value="ECO:0007669"/>
    <property type="project" value="UniProtKB-KW"/>
</dbReference>
<evidence type="ECO:0000256" key="10">
    <source>
        <dbReference type="ARBA" id="ARBA00023014"/>
    </source>
</evidence>